<name>A0A829QL83_9MYCO</name>
<dbReference type="AlphaFoldDB" id="A0A829QL83"/>
<reference evidence="2 3" key="1">
    <citation type="submission" date="2013-12" db="EMBL/GenBank/DDBJ databases">
        <authorList>
            <person name="Zelazny A."/>
            <person name="Olivier K."/>
            <person name="Holland S."/>
            <person name="Lenaerts A."/>
            <person name="Ordway D."/>
            <person name="DeGroote M.A."/>
            <person name="Parker T."/>
            <person name="Sizemore C."/>
            <person name="Tallon L.J."/>
            <person name="Sadzewicz L.K."/>
            <person name="Sengamalay N."/>
            <person name="Fraser C.M."/>
            <person name="Hine E."/>
            <person name="Shefchek K.A."/>
            <person name="Das S.P."/>
            <person name="Tettelin H."/>
        </authorList>
    </citation>
    <scope>NUCLEOTIDE SEQUENCE [LARGE SCALE GENOMIC DNA]</scope>
    <source>
        <strain evidence="2 3">1948</strain>
    </source>
</reference>
<feature type="region of interest" description="Disordered" evidence="1">
    <location>
        <begin position="1"/>
        <end position="30"/>
    </location>
</feature>
<accession>A0A829QL83</accession>
<dbReference type="EMBL" id="JAOH01000002">
    <property type="protein sequence ID" value="EUA63176.1"/>
    <property type="molecule type" value="Genomic_DNA"/>
</dbReference>
<dbReference type="Proteomes" id="UP000021210">
    <property type="component" value="Unassembled WGS sequence"/>
</dbReference>
<comment type="caution">
    <text evidence="2">The sequence shown here is derived from an EMBL/GenBank/DDBJ whole genome shotgun (WGS) entry which is preliminary data.</text>
</comment>
<protein>
    <submittedName>
        <fullName evidence="2">Uncharacterized protein</fullName>
    </submittedName>
</protein>
<evidence type="ECO:0000313" key="2">
    <source>
        <dbReference type="EMBL" id="EUA63176.1"/>
    </source>
</evidence>
<sequence length="49" mass="5128">MLSAYTWHWTATGPSPGSAEAMGAANTDTAKPNPAAIEQIVRMVLLLSV</sequence>
<gene>
    <name evidence="2" type="ORF">I542_3333</name>
</gene>
<evidence type="ECO:0000313" key="3">
    <source>
        <dbReference type="Proteomes" id="UP000021210"/>
    </source>
</evidence>
<evidence type="ECO:0000256" key="1">
    <source>
        <dbReference type="SAM" id="MobiDB-lite"/>
    </source>
</evidence>
<proteinExistence type="predicted"/>
<organism evidence="2 3">
    <name type="scientific">Mycobacteroides abscessus 1948</name>
    <dbReference type="NCBI Taxonomy" id="1299323"/>
    <lineage>
        <taxon>Bacteria</taxon>
        <taxon>Bacillati</taxon>
        <taxon>Actinomycetota</taxon>
        <taxon>Actinomycetes</taxon>
        <taxon>Mycobacteriales</taxon>
        <taxon>Mycobacteriaceae</taxon>
        <taxon>Mycobacteroides</taxon>
        <taxon>Mycobacteroides abscessus</taxon>
    </lineage>
</organism>